<dbReference type="PANTHER" id="PTHR36434:SF1">
    <property type="entry name" value="MEMBRANE PROTEASE YUGP-RELATED"/>
    <property type="match status" value="1"/>
</dbReference>
<comment type="caution">
    <text evidence="2">The sequence shown here is derived from an EMBL/GenBank/DDBJ whole genome shotgun (WGS) entry which is preliminary data.</text>
</comment>
<dbReference type="InterPro" id="IPR007395">
    <property type="entry name" value="Zn_peptidase_2"/>
</dbReference>
<keyword evidence="1" id="KW-0812">Transmembrane</keyword>
<proteinExistence type="predicted"/>
<keyword evidence="1" id="KW-0472">Membrane</keyword>
<evidence type="ECO:0000256" key="1">
    <source>
        <dbReference type="SAM" id="Phobius"/>
    </source>
</evidence>
<dbReference type="Pfam" id="PF04298">
    <property type="entry name" value="Zn_peptidase_2"/>
    <property type="match status" value="1"/>
</dbReference>
<name>A0ABW0KP43_9BACT</name>
<gene>
    <name evidence="2" type="ORF">ACFQDI_05590</name>
</gene>
<accession>A0ABW0KP43</accession>
<keyword evidence="3" id="KW-1185">Reference proteome</keyword>
<evidence type="ECO:0000313" key="2">
    <source>
        <dbReference type="EMBL" id="MFC5454321.1"/>
    </source>
</evidence>
<dbReference type="EMBL" id="JBHSMQ010000002">
    <property type="protein sequence ID" value="MFC5454321.1"/>
    <property type="molecule type" value="Genomic_DNA"/>
</dbReference>
<reference evidence="3" key="1">
    <citation type="journal article" date="2019" name="Int. J. Syst. Evol. Microbiol.">
        <title>The Global Catalogue of Microorganisms (GCM) 10K type strain sequencing project: providing services to taxonomists for standard genome sequencing and annotation.</title>
        <authorList>
            <consortium name="The Broad Institute Genomics Platform"/>
            <consortium name="The Broad Institute Genome Sequencing Center for Infectious Disease"/>
            <person name="Wu L."/>
            <person name="Ma J."/>
        </authorList>
    </citation>
    <scope>NUCLEOTIDE SEQUENCE [LARGE SCALE GENOMIC DNA]</scope>
    <source>
        <strain evidence="3">CGMCC 4.1469</strain>
    </source>
</reference>
<organism evidence="2 3">
    <name type="scientific">Prosthecobacter fluviatilis</name>
    <dbReference type="NCBI Taxonomy" id="445931"/>
    <lineage>
        <taxon>Bacteria</taxon>
        <taxon>Pseudomonadati</taxon>
        <taxon>Verrucomicrobiota</taxon>
        <taxon>Verrucomicrobiia</taxon>
        <taxon>Verrucomicrobiales</taxon>
        <taxon>Verrucomicrobiaceae</taxon>
        <taxon>Prosthecobacter</taxon>
    </lineage>
</organism>
<sequence length="231" mass="25728">MVFILIVAALFLGLAVARWAQARHASMMLKGFRANAPTAHTGSEIALMFLKSEGVDDVQIVEHNAVVTDYFEPTRRRLFLRRDVAQGTTLSAWAIALHEAAHALQTGESLSELKWRQSCIRMSRYIPMAAVFAIVGLMIARILIAKNAIFVTAAVIVLLLLLNLGSVPLEFNANKRLRRFLDEHLKNHAQASSRLDELLFCMAIREVGDLLSSPRYFFLSALPGTGKMRPQ</sequence>
<protein>
    <submittedName>
        <fullName evidence="2">Zinc metallopeptidase</fullName>
    </submittedName>
</protein>
<dbReference type="RefSeq" id="WP_377164285.1">
    <property type="nucleotide sequence ID" value="NZ_JBHSMQ010000002.1"/>
</dbReference>
<dbReference type="Proteomes" id="UP001596052">
    <property type="component" value="Unassembled WGS sequence"/>
</dbReference>
<feature type="transmembrane region" description="Helical" evidence="1">
    <location>
        <begin position="125"/>
        <end position="144"/>
    </location>
</feature>
<keyword evidence="1" id="KW-1133">Transmembrane helix</keyword>
<dbReference type="PANTHER" id="PTHR36434">
    <property type="entry name" value="MEMBRANE PROTEASE YUGP-RELATED"/>
    <property type="match status" value="1"/>
</dbReference>
<evidence type="ECO:0000313" key="3">
    <source>
        <dbReference type="Proteomes" id="UP001596052"/>
    </source>
</evidence>
<feature type="transmembrane region" description="Helical" evidence="1">
    <location>
        <begin position="150"/>
        <end position="169"/>
    </location>
</feature>